<protein>
    <submittedName>
        <fullName evidence="1">Uncharacterized protein</fullName>
    </submittedName>
</protein>
<dbReference type="OrthoDB" id="9178860at2"/>
<dbReference type="AlphaFoldDB" id="A0A1H7LQ20"/>
<dbReference type="STRING" id="1233.SAMN05216387_104129"/>
<evidence type="ECO:0000313" key="1">
    <source>
        <dbReference type="EMBL" id="SEL00986.1"/>
    </source>
</evidence>
<proteinExistence type="predicted"/>
<name>A0A1H7LQ20_9PROT</name>
<evidence type="ECO:0000313" key="2">
    <source>
        <dbReference type="Proteomes" id="UP000198620"/>
    </source>
</evidence>
<sequence length="280" mass="31649">MSLLWHDRLQVFFAPARVILVRSYKGVKPKPATQLSVECEHKPDQAAWESPLAQLEEIIANAQGTEVVITLSNHFMRYAVLASQKNIASAAELHAYAEFHMREVFGERAAEWMISVSAWDPCSGGVCAAMPRSLFERLEELTARGKTRLKYIEPYLTATFDHWRKHFDARRGWFVLVETGRFCLALLEDGAWQRISNQRIVHNLEDELLVTLDQEAILFSGRKEAIETVYLFAPEHPQLILPEDCGWRVTSLHTVNTLPPPHYPAGAIVPDKANECAASG</sequence>
<dbReference type="Proteomes" id="UP000198620">
    <property type="component" value="Unassembled WGS sequence"/>
</dbReference>
<organism evidence="1 2">
    <name type="scientific">Nitrosovibrio tenuis</name>
    <dbReference type="NCBI Taxonomy" id="1233"/>
    <lineage>
        <taxon>Bacteria</taxon>
        <taxon>Pseudomonadati</taxon>
        <taxon>Pseudomonadota</taxon>
        <taxon>Betaproteobacteria</taxon>
        <taxon>Nitrosomonadales</taxon>
        <taxon>Nitrosomonadaceae</taxon>
        <taxon>Nitrosovibrio</taxon>
    </lineage>
</organism>
<gene>
    <name evidence="1" type="ORF">SAMN05216387_104129</name>
</gene>
<reference evidence="1 2" key="1">
    <citation type="submission" date="2016-10" db="EMBL/GenBank/DDBJ databases">
        <authorList>
            <person name="de Groot N.N."/>
        </authorList>
    </citation>
    <scope>NUCLEOTIDE SEQUENCE [LARGE SCALE GENOMIC DNA]</scope>
    <source>
        <strain evidence="1 2">Nv1</strain>
    </source>
</reference>
<dbReference type="EMBL" id="FOBH01000004">
    <property type="protein sequence ID" value="SEL00986.1"/>
    <property type="molecule type" value="Genomic_DNA"/>
</dbReference>
<keyword evidence="2" id="KW-1185">Reference proteome</keyword>
<accession>A0A1H7LQ20</accession>
<dbReference type="RefSeq" id="WP_143053058.1">
    <property type="nucleotide sequence ID" value="NZ_FOBH01000004.1"/>
</dbReference>